<comment type="caution">
    <text evidence="1">The sequence shown here is derived from an EMBL/GenBank/DDBJ whole genome shotgun (WGS) entry which is preliminary data.</text>
</comment>
<dbReference type="EMBL" id="JAGSYN010000152">
    <property type="protein sequence ID" value="KAG7663042.1"/>
    <property type="molecule type" value="Genomic_DNA"/>
</dbReference>
<evidence type="ECO:0000313" key="2">
    <source>
        <dbReference type="Proteomes" id="UP000694255"/>
    </source>
</evidence>
<evidence type="ECO:0000313" key="1">
    <source>
        <dbReference type="EMBL" id="KAG7663042.1"/>
    </source>
</evidence>
<reference evidence="1 2" key="1">
    <citation type="journal article" date="2021" name="DNA Res.">
        <title>Genome analysis of Candida subhashii reveals its hybrid nature and dual mitochondrial genome conformations.</title>
        <authorList>
            <person name="Mixao V."/>
            <person name="Hegedusova E."/>
            <person name="Saus E."/>
            <person name="Pryszcz L.P."/>
            <person name="Cillingova A."/>
            <person name="Nosek J."/>
            <person name="Gabaldon T."/>
        </authorList>
    </citation>
    <scope>NUCLEOTIDE SEQUENCE [LARGE SCALE GENOMIC DNA]</scope>
    <source>
        <strain evidence="1 2">CBS 10753</strain>
    </source>
</reference>
<dbReference type="AlphaFoldDB" id="A0A8J5QH83"/>
<dbReference type="OrthoDB" id="4024441at2759"/>
<dbReference type="RefSeq" id="XP_049263275.1">
    <property type="nucleotide sequence ID" value="XM_049407278.1"/>
</dbReference>
<dbReference type="GeneID" id="73470224"/>
<proteinExistence type="predicted"/>
<sequence length="163" mass="19429">MLGPQLHSIPISQHPPITTTTEDLKYHIGHEIYVSLCILDTLFKLDILDISTIRDHHDELKKYFRQYKQFPYPTTAISMHQNITMNPITDIHLRKHLEFIRNIQQPESRHFYYYNNTRTRRQDEIPVSVISAMKMIVKDMEVFLDMILDEVGYHNLIVDVYMV</sequence>
<accession>A0A8J5QH83</accession>
<gene>
    <name evidence="1" type="ORF">J8A68_003424</name>
</gene>
<protein>
    <submittedName>
        <fullName evidence="1">Uncharacterized protein</fullName>
    </submittedName>
</protein>
<dbReference type="Proteomes" id="UP000694255">
    <property type="component" value="Unassembled WGS sequence"/>
</dbReference>
<organism evidence="1 2">
    <name type="scientific">[Candida] subhashii</name>
    <dbReference type="NCBI Taxonomy" id="561895"/>
    <lineage>
        <taxon>Eukaryota</taxon>
        <taxon>Fungi</taxon>
        <taxon>Dikarya</taxon>
        <taxon>Ascomycota</taxon>
        <taxon>Saccharomycotina</taxon>
        <taxon>Pichiomycetes</taxon>
        <taxon>Debaryomycetaceae</taxon>
        <taxon>Spathaspora</taxon>
    </lineage>
</organism>
<keyword evidence="2" id="KW-1185">Reference proteome</keyword>
<name>A0A8J5QH83_9ASCO</name>